<feature type="transmembrane region" description="Helical" evidence="8">
    <location>
        <begin position="276"/>
        <end position="295"/>
    </location>
</feature>
<dbReference type="PROSITE" id="PS51012">
    <property type="entry name" value="ABC_TM2"/>
    <property type="match status" value="1"/>
</dbReference>
<feature type="transmembrane region" description="Helical" evidence="8">
    <location>
        <begin position="208"/>
        <end position="231"/>
    </location>
</feature>
<proteinExistence type="inferred from homology"/>
<evidence type="ECO:0000256" key="3">
    <source>
        <dbReference type="ARBA" id="ARBA00022448"/>
    </source>
</evidence>
<dbReference type="GO" id="GO:0140359">
    <property type="term" value="F:ABC-type transporter activity"/>
    <property type="evidence" value="ECO:0007669"/>
    <property type="project" value="InterPro"/>
</dbReference>
<evidence type="ECO:0000256" key="1">
    <source>
        <dbReference type="ARBA" id="ARBA00004651"/>
    </source>
</evidence>
<dbReference type="EMBL" id="BKBO01000006">
    <property type="protein sequence ID" value="GEQ48695.1"/>
    <property type="molecule type" value="Genomic_DNA"/>
</dbReference>
<keyword evidence="7 8" id="KW-0472">Membrane</keyword>
<evidence type="ECO:0000256" key="7">
    <source>
        <dbReference type="ARBA" id="ARBA00023136"/>
    </source>
</evidence>
<feature type="transmembrane region" description="Helical" evidence="8">
    <location>
        <begin position="243"/>
        <end position="264"/>
    </location>
</feature>
<evidence type="ECO:0000256" key="5">
    <source>
        <dbReference type="ARBA" id="ARBA00022692"/>
    </source>
</evidence>
<reference evidence="11" key="2">
    <citation type="journal article" date="2020" name="Int. Dairy J.">
        <title>Lactic acid bacterial diversity in Brie cheese focusing on salt concentration and pH of isolation medium and characterisation of halophilic and alkaliphilic lactic acid bacterial isolates.</title>
        <authorList>
            <person name="Unno R."/>
            <person name="Matsutani M."/>
            <person name="Suzuki T."/>
            <person name="Kodama K."/>
            <person name="Matsushita H."/>
            <person name="Yamasato K."/>
            <person name="Koizumi Y."/>
            <person name="Ishikawa M."/>
        </authorList>
    </citation>
    <scope>NUCLEOTIDE SEQUENCE</scope>
    <source>
        <strain evidence="11">7C1</strain>
        <strain evidence="10">8C4</strain>
    </source>
</reference>
<keyword evidence="3" id="KW-0813">Transport</keyword>
<dbReference type="GO" id="GO:0005886">
    <property type="term" value="C:plasma membrane"/>
    <property type="evidence" value="ECO:0007669"/>
    <property type="project" value="UniProtKB-SubCell"/>
</dbReference>
<comment type="caution">
    <text evidence="11">The sequence shown here is derived from an EMBL/GenBank/DDBJ whole genome shotgun (WGS) entry which is preliminary data.</text>
</comment>
<name>A0AAN4RJK1_9ENTE</name>
<evidence type="ECO:0000313" key="11">
    <source>
        <dbReference type="EMBL" id="GEQ53723.1"/>
    </source>
</evidence>
<dbReference type="Proteomes" id="UP000886597">
    <property type="component" value="Unassembled WGS sequence"/>
</dbReference>
<evidence type="ECO:0000256" key="6">
    <source>
        <dbReference type="ARBA" id="ARBA00022989"/>
    </source>
</evidence>
<keyword evidence="4" id="KW-1003">Cell membrane</keyword>
<gene>
    <name evidence="10" type="ORF">TK11N_05470</name>
    <name evidence="11" type="ORF">TK2N_05670</name>
</gene>
<keyword evidence="13" id="KW-1185">Reference proteome</keyword>
<dbReference type="RefSeq" id="WP_124006437.1">
    <property type="nucleotide sequence ID" value="NZ_BJYN01000081.1"/>
</dbReference>
<organism evidence="11 12">
    <name type="scientific">Tetragenococcus koreensis</name>
    <dbReference type="NCBI Taxonomy" id="290335"/>
    <lineage>
        <taxon>Bacteria</taxon>
        <taxon>Bacillati</taxon>
        <taxon>Bacillota</taxon>
        <taxon>Bacilli</taxon>
        <taxon>Lactobacillales</taxon>
        <taxon>Enterococcaceae</taxon>
        <taxon>Tetragenococcus</taxon>
    </lineage>
</organism>
<evidence type="ECO:0000313" key="13">
    <source>
        <dbReference type="Proteomes" id="UP000886607"/>
    </source>
</evidence>
<dbReference type="GeneID" id="69985943"/>
<evidence type="ECO:0000313" key="12">
    <source>
        <dbReference type="Proteomes" id="UP000886597"/>
    </source>
</evidence>
<dbReference type="KEGG" id="tkr:C7K43_08285"/>
<dbReference type="PANTHER" id="PTHR30294">
    <property type="entry name" value="MEMBRANE COMPONENT OF ABC TRANSPORTER YHHJ-RELATED"/>
    <property type="match status" value="1"/>
</dbReference>
<dbReference type="InterPro" id="IPR051449">
    <property type="entry name" value="ABC-2_transporter_component"/>
</dbReference>
<sequence length="360" mass="41430">MFNVFLLQWKRLMKRPFLILMFTGLTFLFVFFMGGIQMTTSVEVPVYSNNLTNDEFSEWVDRLNKEEAMVFEETDYETAEEDIRMNNIPFALEIDEENYRFLVGHESENLQAVDQHVHQVFSEYNRLEEVREEFPRNDIEVEEFIEVEESAGDGLDRAYTEFQLTVLIGMVFYFSIFTILFLQINLLGEKRTGTWDRLIMSPLKKTQIYLGNLFHYFLVGLLQIILSFFILTNMLGIDVGTNYLPMIAIVLSFTFTIVSLGIFLISVVPSPQSLQVVIPLIATSMAMLGGAFWSIDLVENRFILFLGELMPLKHAIQSMIDVIINGYTLTDILQPVGILLLMGTLFMGIGINLMERSTQA</sequence>
<keyword evidence="6 8" id="KW-1133">Transmembrane helix</keyword>
<dbReference type="PANTHER" id="PTHR30294:SF29">
    <property type="entry name" value="MULTIDRUG ABC TRANSPORTER PERMEASE YBHS-RELATED"/>
    <property type="match status" value="1"/>
</dbReference>
<dbReference type="AlphaFoldDB" id="A0AAN4RJK1"/>
<comment type="subcellular location">
    <subcellularLocation>
        <location evidence="1">Cell membrane</location>
        <topology evidence="1">Multi-pass membrane protein</topology>
    </subcellularLocation>
</comment>
<reference evidence="11" key="1">
    <citation type="submission" date="2019-08" db="EMBL/GenBank/DDBJ databases">
        <authorList>
            <person name="Ishikawa M."/>
            <person name="Suzuki T."/>
            <person name="Matsutani M."/>
        </authorList>
    </citation>
    <scope>NUCLEOTIDE SEQUENCE</scope>
    <source>
        <strain evidence="11">7C1</strain>
        <strain evidence="10">8C4</strain>
    </source>
</reference>
<evidence type="ECO:0000313" key="10">
    <source>
        <dbReference type="EMBL" id="GEQ48695.1"/>
    </source>
</evidence>
<keyword evidence="5 8" id="KW-0812">Transmembrane</keyword>
<evidence type="ECO:0000256" key="8">
    <source>
        <dbReference type="SAM" id="Phobius"/>
    </source>
</evidence>
<dbReference type="Pfam" id="PF12698">
    <property type="entry name" value="ABC2_membrane_3"/>
    <property type="match status" value="1"/>
</dbReference>
<feature type="transmembrane region" description="Helical" evidence="8">
    <location>
        <begin position="332"/>
        <end position="354"/>
    </location>
</feature>
<evidence type="ECO:0000256" key="2">
    <source>
        <dbReference type="ARBA" id="ARBA00007783"/>
    </source>
</evidence>
<evidence type="ECO:0000256" key="4">
    <source>
        <dbReference type="ARBA" id="ARBA00022475"/>
    </source>
</evidence>
<dbReference type="InterPro" id="IPR013525">
    <property type="entry name" value="ABC2_TM"/>
</dbReference>
<evidence type="ECO:0000259" key="9">
    <source>
        <dbReference type="PROSITE" id="PS51012"/>
    </source>
</evidence>
<dbReference type="Proteomes" id="UP000886607">
    <property type="component" value="Unassembled WGS sequence"/>
</dbReference>
<accession>A0AAN4RJK1</accession>
<comment type="similarity">
    <text evidence="2">Belongs to the ABC-2 integral membrane protein family.</text>
</comment>
<dbReference type="EMBL" id="BKBQ01000006">
    <property type="protein sequence ID" value="GEQ53723.1"/>
    <property type="molecule type" value="Genomic_DNA"/>
</dbReference>
<feature type="transmembrane region" description="Helical" evidence="8">
    <location>
        <begin position="164"/>
        <end position="187"/>
    </location>
</feature>
<protein>
    <recommendedName>
        <fullName evidence="9">ABC transmembrane type-2 domain-containing protein</fullName>
    </recommendedName>
</protein>
<feature type="domain" description="ABC transmembrane type-2" evidence="9">
    <location>
        <begin position="124"/>
        <end position="357"/>
    </location>
</feature>
<dbReference type="InterPro" id="IPR047817">
    <property type="entry name" value="ABC2_TM_bact-type"/>
</dbReference>